<feature type="transmembrane region" description="Helical" evidence="14">
    <location>
        <begin position="568"/>
        <end position="587"/>
    </location>
</feature>
<evidence type="ECO:0000313" key="16">
    <source>
        <dbReference type="EMBL" id="CAH2272512.1"/>
    </source>
</evidence>
<feature type="transmembrane region" description="Helical" evidence="14">
    <location>
        <begin position="417"/>
        <end position="446"/>
    </location>
</feature>
<dbReference type="InterPro" id="IPR000725">
    <property type="entry name" value="Olfact_rcpt"/>
</dbReference>
<evidence type="ECO:0000256" key="8">
    <source>
        <dbReference type="ARBA" id="ARBA00023136"/>
    </source>
</evidence>
<proteinExistence type="inferred from homology"/>
<feature type="transmembrane region" description="Helical" evidence="14">
    <location>
        <begin position="977"/>
        <end position="1002"/>
    </location>
</feature>
<feature type="transmembrane region" description="Helical" evidence="14">
    <location>
        <begin position="525"/>
        <end position="547"/>
    </location>
</feature>
<organism evidence="16 17">
    <name type="scientific">Pelobates cultripes</name>
    <name type="common">Western spadefoot toad</name>
    <dbReference type="NCBI Taxonomy" id="61616"/>
    <lineage>
        <taxon>Eukaryota</taxon>
        <taxon>Metazoa</taxon>
        <taxon>Chordata</taxon>
        <taxon>Craniata</taxon>
        <taxon>Vertebrata</taxon>
        <taxon>Euteleostomi</taxon>
        <taxon>Amphibia</taxon>
        <taxon>Batrachia</taxon>
        <taxon>Anura</taxon>
        <taxon>Pelobatoidea</taxon>
        <taxon>Pelobatidae</taxon>
        <taxon>Pelobates</taxon>
    </lineage>
</organism>
<feature type="domain" description="G-protein coupled receptors family 1 profile" evidence="15">
    <location>
        <begin position="957"/>
        <end position="1186"/>
    </location>
</feature>
<dbReference type="InterPro" id="IPR050939">
    <property type="entry name" value="Olfactory_GPCR1"/>
</dbReference>
<dbReference type="PROSITE" id="PS50262">
    <property type="entry name" value="G_PROTEIN_RECEP_F1_2"/>
    <property type="match status" value="4"/>
</dbReference>
<evidence type="ECO:0000256" key="5">
    <source>
        <dbReference type="ARBA" id="ARBA00022725"/>
    </source>
</evidence>
<feature type="transmembrane region" description="Helical" evidence="14">
    <location>
        <begin position="1139"/>
        <end position="1157"/>
    </location>
</feature>
<comment type="subcellular location">
    <subcellularLocation>
        <location evidence="1">Cell membrane</location>
        <topology evidence="1">Multi-pass membrane protein</topology>
    </subcellularLocation>
</comment>
<feature type="transmembrane region" description="Helical" evidence="14">
    <location>
        <begin position="862"/>
        <end position="880"/>
    </location>
</feature>
<sequence length="1205" mass="136010">LSFFIFFGLVFFHASPKIKRIIVFIQTLEVLNLLLIYSITLSENVLIIILVSTSHQLQSPLYFFLAHLATTDMILVTNVVPNMLYMILREGVTILFWRCMTQFFVHGMSVCSECFLLTVMSYDRYLAICTPLHYILIMNKLLSTWRLCISSANESLVQALKVSQLQFCGPNVIDHFFCDLVPLLDLSCSDTYFADLEIVILGPLVTFFPLICIIISYLYIILAVLRLSATGRRKAFSTCSSHLTVVSMFYGTLIGKYLIPIKGQSLTLSKFVSLLYTVMTPMINPIIYTCCSCWVVQYVRNLAVSAAKFLKCALMRTSRGMESGEVINVMNQTIVTEIVLLGFQDLIYFKALFLFFLPIFLVVTMYGNILIIWLVASNSSLQSPMYFFLTQLSISDLLVTTVIVPQTLYIICNEGSVVSFSGCIIQLYFYACSEAFECFLLSIMAYDRYLAICNPLRYHTLMNPMLCMILVVISWLLGFFVESIIMISLNNLQFCGPNVIDHFFCDLFPLLELSCSETYFIEVESLILCVPVTFSPLIIITIFYVYIVQAALRISTTSGRAKVFSTCSSHLIVVSIFYGTLTGLYMSPGQKNSMTVKKIASLFYTVLTPMINPIIYSLRNKEIRETPEPDSVSLTFRLLQTIPSTRYSTLCMGIDLYPCRVLRGVFLVIVTIKHISLQSPMYFFLTQLSISDLLVTTVIVPETLYIICNEGGVVSFSGCIIQLYFFACSEAFECFLLSIMAYDRYLAICNPLRYHTLMNPMLCMILVVISWLLGFFVESILMISLINLQFCGPNVIDHFFCDLVPLLELSCRLFNSCSFAIQAASGLNLTHLVRPSLVNITSKVALISTINGKSKVFSTCSSHLMVVSVFYGSLIGMYMLPTKAKSMTKSMTANKILSLLYTVVTPMINPIIYSLRNEDIKKAIKKILGDMHLLDLPRFKILFLFFLPIFLILTVYGNILIIWLVASTSSLQSPMYFFLTLLSLSDLFVTITIVPNTLYIIYNEGGTMPFSGCIVQFYFFASSDASECFLLSVMAYDRYLAICNPLRYISIMNPFICISLAIVSWLLSLLAVLILIISIIQLQFCGPNVIDHFFCDLTPLLELSCLDTKFVEVEVFIMCAALMISTTSGRAKVFSTCSSHLTVVSLFYGTLTGIYMIPTKDKYVSIRKIASLLYTAVTPMINPAIYSLRNKDIKEALKNIMNKYT</sequence>
<dbReference type="GO" id="GO:0004984">
    <property type="term" value="F:olfactory receptor activity"/>
    <property type="evidence" value="ECO:0007669"/>
    <property type="project" value="InterPro"/>
</dbReference>
<accession>A0AAD1RJ62</accession>
<keyword evidence="10 13" id="KW-0675">Receptor</keyword>
<keyword evidence="9" id="KW-1015">Disulfide bond</keyword>
<feature type="domain" description="G-protein coupled receptors family 1 profile" evidence="15">
    <location>
        <begin position="663"/>
        <end position="913"/>
    </location>
</feature>
<keyword evidence="8 14" id="KW-0472">Membrane</keyword>
<dbReference type="EMBL" id="OW240914">
    <property type="protein sequence ID" value="CAH2272512.1"/>
    <property type="molecule type" value="Genomic_DNA"/>
</dbReference>
<dbReference type="FunFam" id="1.20.1070.10:FF:000010">
    <property type="entry name" value="Olfactory receptor"/>
    <property type="match status" value="4"/>
</dbReference>
<keyword evidence="6 14" id="KW-1133">Transmembrane helix</keyword>
<evidence type="ECO:0000256" key="6">
    <source>
        <dbReference type="ARBA" id="ARBA00022989"/>
    </source>
</evidence>
<feature type="transmembrane region" description="Helical" evidence="14">
    <location>
        <begin position="720"/>
        <end position="742"/>
    </location>
</feature>
<dbReference type="AlphaFoldDB" id="A0AAD1RJ62"/>
<feature type="transmembrane region" description="Helical" evidence="14">
    <location>
        <begin position="30"/>
        <end position="51"/>
    </location>
</feature>
<dbReference type="InterPro" id="IPR017452">
    <property type="entry name" value="GPCR_Rhodpsn_7TM"/>
</dbReference>
<evidence type="ECO:0000256" key="12">
    <source>
        <dbReference type="ARBA" id="ARBA00023224"/>
    </source>
</evidence>
<evidence type="ECO:0000259" key="15">
    <source>
        <dbReference type="PROSITE" id="PS50262"/>
    </source>
</evidence>
<feature type="transmembrane region" description="Helical" evidence="14">
    <location>
        <begin position="63"/>
        <end position="88"/>
    </location>
</feature>
<feature type="transmembrane region" description="Helical" evidence="14">
    <location>
        <begin position="94"/>
        <end position="117"/>
    </location>
</feature>
<keyword evidence="17" id="KW-1185">Reference proteome</keyword>
<evidence type="ECO:0000256" key="1">
    <source>
        <dbReference type="ARBA" id="ARBA00004651"/>
    </source>
</evidence>
<evidence type="ECO:0000256" key="2">
    <source>
        <dbReference type="ARBA" id="ARBA00022475"/>
    </source>
</evidence>
<feature type="transmembrane region" description="Helical" evidence="14">
    <location>
        <begin position="198"/>
        <end position="222"/>
    </location>
</feature>
<keyword evidence="5" id="KW-0552">Olfaction</keyword>
<dbReference type="Pfam" id="PF13853">
    <property type="entry name" value="7tm_4"/>
    <property type="match status" value="5"/>
</dbReference>
<dbReference type="PRINTS" id="PR00237">
    <property type="entry name" value="GPCRRHODOPSN"/>
</dbReference>
<dbReference type="GO" id="GO:0005886">
    <property type="term" value="C:plasma membrane"/>
    <property type="evidence" value="ECO:0007669"/>
    <property type="project" value="UniProtKB-SubCell"/>
</dbReference>
<evidence type="ECO:0000313" key="17">
    <source>
        <dbReference type="Proteomes" id="UP001295444"/>
    </source>
</evidence>
<comment type="similarity">
    <text evidence="13">Belongs to the G-protein coupled receptor 1 family.</text>
</comment>
<keyword evidence="7 13" id="KW-0297">G-protein coupled receptor</keyword>
<feature type="domain" description="G-protein coupled receptors family 1 profile" evidence="15">
    <location>
        <begin position="43"/>
        <end position="288"/>
    </location>
</feature>
<dbReference type="Proteomes" id="UP001295444">
    <property type="component" value="Chromosome 03"/>
</dbReference>
<feature type="transmembrane region" description="Helical" evidence="14">
    <location>
        <begin position="941"/>
        <end position="965"/>
    </location>
</feature>
<protein>
    <submittedName>
        <fullName evidence="16">Olfactory receptor</fullName>
    </submittedName>
</protein>
<feature type="transmembrane region" description="Helical" evidence="14">
    <location>
        <begin position="599"/>
        <end position="618"/>
    </location>
</feature>
<dbReference type="PROSITE" id="PS00237">
    <property type="entry name" value="G_PROTEIN_RECEP_F1_1"/>
    <property type="match status" value="3"/>
</dbReference>
<feature type="non-terminal residue" evidence="16">
    <location>
        <position position="1"/>
    </location>
</feature>
<name>A0AAD1RJ62_PELCU</name>
<evidence type="ECO:0000256" key="13">
    <source>
        <dbReference type="RuleBase" id="RU000688"/>
    </source>
</evidence>
<feature type="transmembrane region" description="Helical" evidence="14">
    <location>
        <begin position="1014"/>
        <end position="1034"/>
    </location>
</feature>
<keyword evidence="3" id="KW-0716">Sensory transduction</keyword>
<evidence type="ECO:0000256" key="10">
    <source>
        <dbReference type="ARBA" id="ARBA00023170"/>
    </source>
</evidence>
<evidence type="ECO:0000256" key="4">
    <source>
        <dbReference type="ARBA" id="ARBA00022692"/>
    </source>
</evidence>
<feature type="transmembrane region" description="Helical" evidence="14">
    <location>
        <begin position="242"/>
        <end position="259"/>
    </location>
</feature>
<dbReference type="PANTHER" id="PTHR24242:SF253">
    <property type="entry name" value="OLFACTORY RECEPTOR-RELATED"/>
    <property type="match status" value="1"/>
</dbReference>
<dbReference type="PRINTS" id="PR00245">
    <property type="entry name" value="OLFACTORYR"/>
</dbReference>
<dbReference type="InterPro" id="IPR000276">
    <property type="entry name" value="GPCR_Rhodpsn"/>
</dbReference>
<gene>
    <name evidence="16" type="ORF">PECUL_23A041034</name>
</gene>
<dbReference type="PANTHER" id="PTHR24242">
    <property type="entry name" value="G-PROTEIN COUPLED RECEPTOR"/>
    <property type="match status" value="1"/>
</dbReference>
<feature type="domain" description="G-protein coupled receptors family 1 profile" evidence="15">
    <location>
        <begin position="367"/>
        <end position="616"/>
    </location>
</feature>
<dbReference type="Gene3D" id="1.20.1070.10">
    <property type="entry name" value="Rhodopsin 7-helix transmembrane proteins"/>
    <property type="match status" value="4"/>
</dbReference>
<keyword evidence="12 13" id="KW-0807">Transducer</keyword>
<keyword evidence="4 13" id="KW-0812">Transmembrane</keyword>
<evidence type="ECO:0000256" key="11">
    <source>
        <dbReference type="ARBA" id="ARBA00023180"/>
    </source>
</evidence>
<evidence type="ECO:0000256" key="14">
    <source>
        <dbReference type="SAM" id="Phobius"/>
    </source>
</evidence>
<evidence type="ECO:0000256" key="7">
    <source>
        <dbReference type="ARBA" id="ARBA00023040"/>
    </source>
</evidence>
<feature type="transmembrane region" description="Helical" evidence="14">
    <location>
        <begin position="892"/>
        <end position="913"/>
    </location>
</feature>
<feature type="transmembrane region" description="Helical" evidence="14">
    <location>
        <begin position="271"/>
        <end position="299"/>
    </location>
</feature>
<feature type="transmembrane region" description="Helical" evidence="14">
    <location>
        <begin position="1169"/>
        <end position="1188"/>
    </location>
</feature>
<reference evidence="16" key="1">
    <citation type="submission" date="2022-03" db="EMBL/GenBank/DDBJ databases">
        <authorList>
            <person name="Alioto T."/>
            <person name="Alioto T."/>
            <person name="Gomez Garrido J."/>
        </authorList>
    </citation>
    <scope>NUCLEOTIDE SEQUENCE</scope>
</reference>
<feature type="transmembrane region" description="Helical" evidence="14">
    <location>
        <begin position="466"/>
        <end position="489"/>
    </location>
</feature>
<dbReference type="GO" id="GO:0004930">
    <property type="term" value="F:G protein-coupled receptor activity"/>
    <property type="evidence" value="ECO:0007669"/>
    <property type="project" value="UniProtKB-KW"/>
</dbReference>
<feature type="transmembrane region" description="Helical" evidence="14">
    <location>
        <begin position="386"/>
        <end position="411"/>
    </location>
</feature>
<feature type="transmembrane region" description="Helical" evidence="14">
    <location>
        <begin position="1055"/>
        <end position="1080"/>
    </location>
</feature>
<feature type="transmembrane region" description="Helical" evidence="14">
    <location>
        <begin position="347"/>
        <end position="374"/>
    </location>
</feature>
<evidence type="ECO:0000256" key="9">
    <source>
        <dbReference type="ARBA" id="ARBA00023157"/>
    </source>
</evidence>
<evidence type="ECO:0000256" key="3">
    <source>
        <dbReference type="ARBA" id="ARBA00022606"/>
    </source>
</evidence>
<dbReference type="SUPFAM" id="SSF81321">
    <property type="entry name" value="Family A G protein-coupled receptor-like"/>
    <property type="match status" value="4"/>
</dbReference>
<feature type="transmembrane region" description="Helical" evidence="14">
    <location>
        <begin position="762"/>
        <end position="786"/>
    </location>
</feature>
<keyword evidence="11" id="KW-0325">Glycoprotein</keyword>
<keyword evidence="2" id="KW-1003">Cell membrane</keyword>